<dbReference type="OrthoDB" id="2420193at2759"/>
<name>A0A9N8V9Z1_9GLOM</name>
<proteinExistence type="predicted"/>
<keyword evidence="7" id="KW-1185">Reference proteome</keyword>
<organism evidence="6 7">
    <name type="scientific">Dentiscutata erythropus</name>
    <dbReference type="NCBI Taxonomy" id="1348616"/>
    <lineage>
        <taxon>Eukaryota</taxon>
        <taxon>Fungi</taxon>
        <taxon>Fungi incertae sedis</taxon>
        <taxon>Mucoromycota</taxon>
        <taxon>Glomeromycotina</taxon>
        <taxon>Glomeromycetes</taxon>
        <taxon>Diversisporales</taxon>
        <taxon>Gigasporaceae</taxon>
        <taxon>Dentiscutata</taxon>
    </lineage>
</organism>
<keyword evidence="1" id="KW-0808">Transferase</keyword>
<dbReference type="Pfam" id="PF00069">
    <property type="entry name" value="Pkinase"/>
    <property type="match status" value="1"/>
</dbReference>
<comment type="caution">
    <text evidence="6">The sequence shown here is derived from an EMBL/GenBank/DDBJ whole genome shotgun (WGS) entry which is preliminary data.</text>
</comment>
<evidence type="ECO:0000256" key="3">
    <source>
        <dbReference type="ARBA" id="ARBA00022777"/>
    </source>
</evidence>
<dbReference type="GO" id="GO:0005524">
    <property type="term" value="F:ATP binding"/>
    <property type="evidence" value="ECO:0007669"/>
    <property type="project" value="UniProtKB-KW"/>
</dbReference>
<dbReference type="Gene3D" id="1.10.510.10">
    <property type="entry name" value="Transferase(Phosphotransferase) domain 1"/>
    <property type="match status" value="2"/>
</dbReference>
<evidence type="ECO:0000259" key="5">
    <source>
        <dbReference type="PROSITE" id="PS50011"/>
    </source>
</evidence>
<keyword evidence="3" id="KW-0418">Kinase</keyword>
<evidence type="ECO:0000256" key="1">
    <source>
        <dbReference type="ARBA" id="ARBA00022679"/>
    </source>
</evidence>
<dbReference type="InterPro" id="IPR000719">
    <property type="entry name" value="Prot_kinase_dom"/>
</dbReference>
<dbReference type="PROSITE" id="PS50011">
    <property type="entry name" value="PROTEIN_KINASE_DOM"/>
    <property type="match status" value="1"/>
</dbReference>
<dbReference type="InterPro" id="IPR011009">
    <property type="entry name" value="Kinase-like_dom_sf"/>
</dbReference>
<accession>A0A9N8V9Z1</accession>
<dbReference type="InterPro" id="IPR051681">
    <property type="entry name" value="Ser/Thr_Kinases-Pseudokinases"/>
</dbReference>
<feature type="domain" description="Protein kinase" evidence="5">
    <location>
        <begin position="42"/>
        <end position="254"/>
    </location>
</feature>
<dbReference type="PANTHER" id="PTHR44329:SF288">
    <property type="entry name" value="MITOGEN-ACTIVATED PROTEIN KINASE KINASE KINASE 20"/>
    <property type="match status" value="1"/>
</dbReference>
<sequence>MAREPPFFSNIIMGEETPYKYSYKLIKFLCDNNVKAFDYSRFSQLKCIQRGSLAMVFSATFEDKVYAVKSFNNNLEINQEEYKHLTRETINLYNIDHPNIIKLYGASFNPETGNLFLVLQLADKTLRDHLKSKCSKDLYQISWDELINIAKGITNGLKHLHEKGIMHRIYGVISKLIVNERPEIVPNTPSSYIDLVEKCWSSNQNERPTLDIILSQLEELSTETINTITNQIVIRNENDFNQNESVNNSSNNGS</sequence>
<evidence type="ECO:0000313" key="7">
    <source>
        <dbReference type="Proteomes" id="UP000789405"/>
    </source>
</evidence>
<keyword evidence="4" id="KW-0067">ATP-binding</keyword>
<dbReference type="AlphaFoldDB" id="A0A9N8V9Z1"/>
<evidence type="ECO:0000313" key="6">
    <source>
        <dbReference type="EMBL" id="CAG8443138.1"/>
    </source>
</evidence>
<reference evidence="6" key="1">
    <citation type="submission" date="2021-06" db="EMBL/GenBank/DDBJ databases">
        <authorList>
            <person name="Kallberg Y."/>
            <person name="Tangrot J."/>
            <person name="Rosling A."/>
        </authorList>
    </citation>
    <scope>NUCLEOTIDE SEQUENCE</scope>
    <source>
        <strain evidence="6">MA453B</strain>
    </source>
</reference>
<dbReference type="Proteomes" id="UP000789405">
    <property type="component" value="Unassembled WGS sequence"/>
</dbReference>
<gene>
    <name evidence="6" type="ORF">DERYTH_LOCUS10</name>
</gene>
<dbReference type="EMBL" id="CAJVPY010000002">
    <property type="protein sequence ID" value="CAG8443138.1"/>
    <property type="molecule type" value="Genomic_DNA"/>
</dbReference>
<dbReference type="SUPFAM" id="SSF56112">
    <property type="entry name" value="Protein kinase-like (PK-like)"/>
    <property type="match status" value="2"/>
</dbReference>
<keyword evidence="2" id="KW-0547">Nucleotide-binding</keyword>
<evidence type="ECO:0000256" key="4">
    <source>
        <dbReference type="ARBA" id="ARBA00022840"/>
    </source>
</evidence>
<evidence type="ECO:0000256" key="2">
    <source>
        <dbReference type="ARBA" id="ARBA00022741"/>
    </source>
</evidence>
<dbReference type="GO" id="GO:0004674">
    <property type="term" value="F:protein serine/threonine kinase activity"/>
    <property type="evidence" value="ECO:0007669"/>
    <property type="project" value="TreeGrafter"/>
</dbReference>
<protein>
    <submittedName>
        <fullName evidence="6">16318_t:CDS:1</fullName>
    </submittedName>
</protein>
<dbReference type="PANTHER" id="PTHR44329">
    <property type="entry name" value="SERINE/THREONINE-PROTEIN KINASE TNNI3K-RELATED"/>
    <property type="match status" value="1"/>
</dbReference>